<reference evidence="2 3" key="1">
    <citation type="submission" date="2020-07" db="EMBL/GenBank/DDBJ databases">
        <title>Draft genome sequence of four isobutane-metabolizing strains capable of cometabolically degrading diverse ether contaminants.</title>
        <authorList>
            <person name="Chen W."/>
            <person name="Faulkner N."/>
            <person name="Smith C."/>
            <person name="Hyman M."/>
        </authorList>
    </citation>
    <scope>NUCLEOTIDE SEQUENCE [LARGE SCALE GENOMIC DNA]</scope>
    <source>
        <strain evidence="2 3">2A</strain>
        <plasmid evidence="2 3">unnamed2</plasmid>
    </source>
</reference>
<evidence type="ECO:0000313" key="3">
    <source>
        <dbReference type="Proteomes" id="UP000515498"/>
    </source>
</evidence>
<evidence type="ECO:0000313" key="2">
    <source>
        <dbReference type="EMBL" id="QNJ89921.1"/>
    </source>
</evidence>
<keyword evidence="2" id="KW-0614">Plasmid</keyword>
<protein>
    <submittedName>
        <fullName evidence="2">Uncharacterized protein</fullName>
    </submittedName>
</protein>
<geneLocation type="plasmid" evidence="2 3">
    <name>unnamed2</name>
</geneLocation>
<dbReference type="AlphaFoldDB" id="A0A7G8P6F5"/>
<dbReference type="EMBL" id="CP059893">
    <property type="protein sequence ID" value="QNJ89921.1"/>
    <property type="molecule type" value="Genomic_DNA"/>
</dbReference>
<dbReference type="RefSeq" id="WP_187095073.1">
    <property type="nucleotide sequence ID" value="NZ_CP059893.1"/>
</dbReference>
<proteinExistence type="predicted"/>
<feature type="region of interest" description="Disordered" evidence="1">
    <location>
        <begin position="99"/>
        <end position="174"/>
    </location>
</feature>
<dbReference type="Proteomes" id="UP000515498">
    <property type="component" value="Plasmid unnamed2"/>
</dbReference>
<accession>A0A7G8P6F5</accession>
<organism evidence="2 3">
    <name type="scientific">Mycolicibacterium fluoranthenivorans</name>
    <dbReference type="NCBI Taxonomy" id="258505"/>
    <lineage>
        <taxon>Bacteria</taxon>
        <taxon>Bacillati</taxon>
        <taxon>Actinomycetota</taxon>
        <taxon>Actinomycetes</taxon>
        <taxon>Mycobacteriales</taxon>
        <taxon>Mycobacteriaceae</taxon>
        <taxon>Mycolicibacterium</taxon>
    </lineage>
</organism>
<gene>
    <name evidence="2" type="ORF">HZU40_00175</name>
</gene>
<feature type="compositionally biased region" description="Gly residues" evidence="1">
    <location>
        <begin position="153"/>
        <end position="174"/>
    </location>
</feature>
<name>A0A7G8P6F5_9MYCO</name>
<sequence length="174" mass="17776">MGAKTKLDIETDQLHSAAGKAGQTLAGSVIPTIPPPPPTTASQLDIALASISAQSELLRSKVDTVDATWATKQQAALTESPPVLQQQDVKAAGDYERTQFPMPEVKPPIGPPDTGSVRPAGYSPALPENGPWGLDPDEWELDEWGTPQPIWPNGGGSGGGAGPGAGVSGGVAPI</sequence>
<evidence type="ECO:0000256" key="1">
    <source>
        <dbReference type="SAM" id="MobiDB-lite"/>
    </source>
</evidence>
<dbReference type="KEGG" id="mflu:HZU40_00175"/>